<sequence length="165" mass="19548">MDIEFSPLKTLYTSEEDLTIFIKSELCSFRTKFTDDIKEYILKAVKENAVQGLRLPSRKDIKEKMKQLPIEINDLYKSLLQKVLINIINPNPFLIHQTLYDFLKSSGILKKIEILNQFEQLEMLFANIYIFYLDFEDIIEFSLLTIEDEDSIENKEHFLSYTANF</sequence>
<name>A0A9P5IJ05_9HELO</name>
<dbReference type="EMBL" id="RCSW01000011">
    <property type="protein sequence ID" value="KAF7942885.1"/>
    <property type="molecule type" value="Genomic_DNA"/>
</dbReference>
<keyword evidence="2" id="KW-1185">Reference proteome</keyword>
<protein>
    <submittedName>
        <fullName evidence="1">Uncharacterized protein</fullName>
    </submittedName>
</protein>
<accession>A0A9P5IJ05</accession>
<proteinExistence type="predicted"/>
<dbReference type="RefSeq" id="XP_038732559.1">
    <property type="nucleotide sequence ID" value="XM_038876852.1"/>
</dbReference>
<gene>
    <name evidence="1" type="ORF">EAE97_006339</name>
</gene>
<dbReference type="Proteomes" id="UP000710849">
    <property type="component" value="Unassembled WGS sequence"/>
</dbReference>
<comment type="caution">
    <text evidence="1">The sequence shown here is derived from an EMBL/GenBank/DDBJ whole genome shotgun (WGS) entry which is preliminary data.</text>
</comment>
<organism evidence="1 2">
    <name type="scientific">Botrytis byssoidea</name>
    <dbReference type="NCBI Taxonomy" id="139641"/>
    <lineage>
        <taxon>Eukaryota</taxon>
        <taxon>Fungi</taxon>
        <taxon>Dikarya</taxon>
        <taxon>Ascomycota</taxon>
        <taxon>Pezizomycotina</taxon>
        <taxon>Leotiomycetes</taxon>
        <taxon>Helotiales</taxon>
        <taxon>Sclerotiniaceae</taxon>
        <taxon>Botrytis</taxon>
    </lineage>
</organism>
<evidence type="ECO:0000313" key="1">
    <source>
        <dbReference type="EMBL" id="KAF7942885.1"/>
    </source>
</evidence>
<reference evidence="1 2" key="1">
    <citation type="journal article" date="2020" name="Genome Biol. Evol.">
        <title>Comparative genomics of Sclerotiniaceae.</title>
        <authorList>
            <person name="Valero Jimenez C.A."/>
            <person name="Steentjes M."/>
            <person name="Scholten O.E."/>
            <person name="Van Kan J.A.L."/>
        </authorList>
    </citation>
    <scope>NUCLEOTIDE SEQUENCE [LARGE SCALE GENOMIC DNA]</scope>
    <source>
        <strain evidence="1 2">MUCL 94</strain>
    </source>
</reference>
<dbReference type="GeneID" id="62149928"/>
<evidence type="ECO:0000313" key="2">
    <source>
        <dbReference type="Proteomes" id="UP000710849"/>
    </source>
</evidence>
<dbReference type="AlphaFoldDB" id="A0A9P5IJ05"/>